<protein>
    <recommendedName>
        <fullName evidence="1">Virulence-associated protein E-like domain-containing protein</fullName>
    </recommendedName>
</protein>
<name>A0AA37MEW6_XYLRU</name>
<evidence type="ECO:0000313" key="2">
    <source>
        <dbReference type="EMBL" id="GJG32073.1"/>
    </source>
</evidence>
<dbReference type="SUPFAM" id="SSF52540">
    <property type="entry name" value="P-loop containing nucleoside triphosphate hydrolases"/>
    <property type="match status" value="1"/>
</dbReference>
<proteinExistence type="predicted"/>
<dbReference type="PANTHER" id="PTHR34985:SF1">
    <property type="entry name" value="SLR0554 PROTEIN"/>
    <property type="match status" value="1"/>
</dbReference>
<dbReference type="GeneID" id="31502135"/>
<dbReference type="Proteomes" id="UP000887097">
    <property type="component" value="Unassembled WGS sequence"/>
</dbReference>
<organism evidence="2 3">
    <name type="scientific">Xylanibacter ruminicola</name>
    <name type="common">Prevotella ruminicola</name>
    <dbReference type="NCBI Taxonomy" id="839"/>
    <lineage>
        <taxon>Bacteria</taxon>
        <taxon>Pseudomonadati</taxon>
        <taxon>Bacteroidota</taxon>
        <taxon>Bacteroidia</taxon>
        <taxon>Bacteroidales</taxon>
        <taxon>Prevotellaceae</taxon>
        <taxon>Xylanibacter</taxon>
    </lineage>
</organism>
<evidence type="ECO:0000259" key="1">
    <source>
        <dbReference type="Pfam" id="PF05272"/>
    </source>
</evidence>
<evidence type="ECO:0000313" key="3">
    <source>
        <dbReference type="Proteomes" id="UP000887097"/>
    </source>
</evidence>
<accession>A0AA37MEW6</accession>
<dbReference type="AlphaFoldDB" id="A0AA37MEW6"/>
<dbReference type="OMA" id="FHTWMLG"/>
<dbReference type="InterPro" id="IPR007936">
    <property type="entry name" value="VapE-like_dom"/>
</dbReference>
<feature type="domain" description="Virulence-associated protein E-like" evidence="1">
    <location>
        <begin position="102"/>
        <end position="321"/>
    </location>
</feature>
<dbReference type="Pfam" id="PF05272">
    <property type="entry name" value="VapE-like_dom"/>
    <property type="match status" value="1"/>
</dbReference>
<sequence>MTENCVTISEANNASQEATLAIELFLNENYVFRRNTLNGKVEYAVLPKADVFRPLTKEALNSIVIRAKREQILEKGSPKTEITEYVESEEVSEYNPAQAFLTTLPNWDGQNHIARIFGRIPGISSEQLNYLTIWLRSAVAHWLQMDMLHGNECVPTFIGSQGCGKTTFVRRLLPLELREYYLDHLNLSNKFDKEMALTNNLIVNLDELEAIGVKQQSKLKQTLSVSKVNGRPIFGRTQQDRPRFASFVATTNNPHPLTDPTGSRRYICIQIPDGHLINNEGDIDYLQLYAQVVYELQELKAPYWFSNDEVARIQQLNQDFMEQKDLGEMFVACFRHPEEGEVPKAMNCDQMIVVMQKSYPSLTNTIGNKVRLGKTIKALGFKHRERAHISYYDVMPIKVA</sequence>
<comment type="caution">
    <text evidence="2">The sequence shown here is derived from an EMBL/GenBank/DDBJ whole genome shotgun (WGS) entry which is preliminary data.</text>
</comment>
<dbReference type="EMBL" id="BPTT01000001">
    <property type="protein sequence ID" value="GJG32073.1"/>
    <property type="molecule type" value="Genomic_DNA"/>
</dbReference>
<dbReference type="InterPro" id="IPR027417">
    <property type="entry name" value="P-loop_NTPase"/>
</dbReference>
<dbReference type="Gene3D" id="3.40.50.300">
    <property type="entry name" value="P-loop containing nucleotide triphosphate hydrolases"/>
    <property type="match status" value="1"/>
</dbReference>
<gene>
    <name evidence="2" type="ORF">PRMUPPPA20_01820</name>
</gene>
<reference evidence="2" key="1">
    <citation type="submission" date="2021-08" db="EMBL/GenBank/DDBJ databases">
        <title>Prevotella lacticifex sp. nov., isolated from rumen of cow.</title>
        <authorList>
            <person name="Shinkai T."/>
            <person name="Ikeyama N."/>
            <person name="Kumagai M."/>
            <person name="Ohmori H."/>
            <person name="Sakamoto M."/>
            <person name="Ohkuma M."/>
            <person name="Mitsumori M."/>
        </authorList>
    </citation>
    <scope>NUCLEOTIDE SEQUENCE</scope>
    <source>
        <strain evidence="2">JCM 8259</strain>
    </source>
</reference>
<dbReference type="PANTHER" id="PTHR34985">
    <property type="entry name" value="SLR0554 PROTEIN"/>
    <property type="match status" value="1"/>
</dbReference>
<dbReference type="RefSeq" id="WP_013063230.1">
    <property type="nucleotide sequence ID" value="NZ_BPTT01000001.1"/>
</dbReference>